<dbReference type="InterPro" id="IPR018728">
    <property type="entry name" value="DUF2268"/>
</dbReference>
<accession>A0AA41Z659</accession>
<reference evidence="3" key="1">
    <citation type="submission" date="2022-06" db="EMBL/GenBank/DDBJ databases">
        <title>Sphingomonas sp. nov. isolated from rhizosphere soil of tomato.</title>
        <authorList>
            <person name="Dong H."/>
            <person name="Gao R."/>
        </authorList>
    </citation>
    <scope>NUCLEOTIDE SEQUENCE</scope>
    <source>
        <strain evidence="3">MMSM24</strain>
    </source>
</reference>
<keyword evidence="1" id="KW-0732">Signal</keyword>
<evidence type="ECO:0000313" key="3">
    <source>
        <dbReference type="EMBL" id="MCW6533633.1"/>
    </source>
</evidence>
<keyword evidence="4" id="KW-1185">Reference proteome</keyword>
<evidence type="ECO:0000256" key="1">
    <source>
        <dbReference type="SAM" id="SignalP"/>
    </source>
</evidence>
<organism evidence="3 4">
    <name type="scientific">Sphingomonas lycopersici</name>
    <dbReference type="NCBI Taxonomy" id="2951807"/>
    <lineage>
        <taxon>Bacteria</taxon>
        <taxon>Pseudomonadati</taxon>
        <taxon>Pseudomonadota</taxon>
        <taxon>Alphaproteobacteria</taxon>
        <taxon>Sphingomonadales</taxon>
        <taxon>Sphingomonadaceae</taxon>
        <taxon>Sphingomonas</taxon>
    </lineage>
</organism>
<gene>
    <name evidence="3" type="ORF">NEE01_02405</name>
</gene>
<dbReference type="EMBL" id="JANFAV010000001">
    <property type="protein sequence ID" value="MCW6533633.1"/>
    <property type="molecule type" value="Genomic_DNA"/>
</dbReference>
<evidence type="ECO:0000313" key="4">
    <source>
        <dbReference type="Proteomes" id="UP001165565"/>
    </source>
</evidence>
<evidence type="ECO:0000259" key="2">
    <source>
        <dbReference type="Pfam" id="PF10026"/>
    </source>
</evidence>
<dbReference type="AlphaFoldDB" id="A0AA41Z659"/>
<feature type="chain" id="PRO_5041360735" evidence="1">
    <location>
        <begin position="23"/>
        <end position="306"/>
    </location>
</feature>
<proteinExistence type="predicted"/>
<dbReference type="Proteomes" id="UP001165565">
    <property type="component" value="Unassembled WGS sequence"/>
</dbReference>
<comment type="caution">
    <text evidence="3">The sequence shown here is derived from an EMBL/GenBank/DDBJ whole genome shotgun (WGS) entry which is preliminary data.</text>
</comment>
<dbReference type="RefSeq" id="WP_265267649.1">
    <property type="nucleotide sequence ID" value="NZ_JANFAV010000001.1"/>
</dbReference>
<sequence>MTLAAKSVGALGPMFIALSASALDAAPAPGVPVIETEDVERFYRIYDANHGKPSAEQLQRDYLDAGSDGLHTLARLRRVTGQRIADQIAADPSLYEQARRCAAVLPTTVDRLAAVTRKLSRLYPPARFPPISIAIGRGRPVGVGGPVTGLQIGLEALCGVTYFDADPADRIVHVVAHEYAHVQQQSALVDDPKPTVLQASLAEGAAEFLAELTSGGVSYPRLAGSVRGREVELGRAFLADQGSRDLSKWLYNGTMQRAGDIGYWIGYRIVRSYYRHAKSKRAAIRGIIEMRDPKAFLAASGWQPGA</sequence>
<feature type="signal peptide" evidence="1">
    <location>
        <begin position="1"/>
        <end position="22"/>
    </location>
</feature>
<dbReference type="Pfam" id="PF10026">
    <property type="entry name" value="DUF2268"/>
    <property type="match status" value="1"/>
</dbReference>
<name>A0AA41Z659_9SPHN</name>
<feature type="domain" description="DUF2268" evidence="2">
    <location>
        <begin position="167"/>
        <end position="280"/>
    </location>
</feature>
<protein>
    <submittedName>
        <fullName evidence="3">DUF2268 domain-containing protein</fullName>
    </submittedName>
</protein>